<dbReference type="Proteomes" id="UP000321863">
    <property type="component" value="Unassembled WGS sequence"/>
</dbReference>
<dbReference type="EMBL" id="BJYJ01000020">
    <property type="protein sequence ID" value="GEN77286.1"/>
    <property type="molecule type" value="Genomic_DNA"/>
</dbReference>
<evidence type="ECO:0000313" key="2">
    <source>
        <dbReference type="Proteomes" id="UP000321863"/>
    </source>
</evidence>
<comment type="caution">
    <text evidence="1">The sequence shown here is derived from an EMBL/GenBank/DDBJ whole genome shotgun (WGS) entry which is preliminary data.</text>
</comment>
<reference evidence="1 2" key="1">
    <citation type="submission" date="2019-07" db="EMBL/GenBank/DDBJ databases">
        <title>Whole genome shotgun sequence of Chryseobacterium hagamense NBRC 105253.</title>
        <authorList>
            <person name="Hosoyama A."/>
            <person name="Uohara A."/>
            <person name="Ohji S."/>
            <person name="Ichikawa N."/>
        </authorList>
    </citation>
    <scope>NUCLEOTIDE SEQUENCE [LARGE SCALE GENOMIC DNA]</scope>
    <source>
        <strain evidence="1 2">NBRC 105253</strain>
    </source>
</reference>
<gene>
    <name evidence="1" type="ORF">CHA01nite_30260</name>
</gene>
<accession>A0A511YQ23</accession>
<name>A0A511YQ23_9FLAO</name>
<evidence type="ECO:0000313" key="1">
    <source>
        <dbReference type="EMBL" id="GEN77286.1"/>
    </source>
</evidence>
<proteinExistence type="predicted"/>
<protein>
    <submittedName>
        <fullName evidence="1">Uncharacterized protein</fullName>
    </submittedName>
</protein>
<dbReference type="AlphaFoldDB" id="A0A511YQ23"/>
<sequence>MSYFYAVKNIKIMHKIIKTGEWKYSGNTYLPILLVEQEPGYPSPFHSGTFPSDIAKDRTVYYLHFGKYLIDEKGYVSSDSSSRPFLSVQDALGYAERNIEILNWNMDQ</sequence>
<organism evidence="1 2">
    <name type="scientific">Chryseobacterium hagamense</name>
    <dbReference type="NCBI Taxonomy" id="395935"/>
    <lineage>
        <taxon>Bacteria</taxon>
        <taxon>Pseudomonadati</taxon>
        <taxon>Bacteroidota</taxon>
        <taxon>Flavobacteriia</taxon>
        <taxon>Flavobacteriales</taxon>
        <taxon>Weeksellaceae</taxon>
        <taxon>Chryseobacterium group</taxon>
        <taxon>Chryseobacterium</taxon>
    </lineage>
</organism>
<keyword evidence="2" id="KW-1185">Reference proteome</keyword>